<protein>
    <recommendedName>
        <fullName evidence="1">BTB domain-containing protein</fullName>
    </recommendedName>
</protein>
<dbReference type="AlphaFoldDB" id="A0A2G8RTC5"/>
<keyword evidence="3" id="KW-1185">Reference proteome</keyword>
<dbReference type="CDD" id="cd18186">
    <property type="entry name" value="BTB_POZ_ZBTB_KLHL-like"/>
    <property type="match status" value="1"/>
</dbReference>
<dbReference type="Proteomes" id="UP000230002">
    <property type="component" value="Unassembled WGS sequence"/>
</dbReference>
<dbReference type="EMBL" id="AYKW01000056">
    <property type="protein sequence ID" value="PIL24743.1"/>
    <property type="molecule type" value="Genomic_DNA"/>
</dbReference>
<organism evidence="2 3">
    <name type="scientific">Ganoderma sinense ZZ0214-1</name>
    <dbReference type="NCBI Taxonomy" id="1077348"/>
    <lineage>
        <taxon>Eukaryota</taxon>
        <taxon>Fungi</taxon>
        <taxon>Dikarya</taxon>
        <taxon>Basidiomycota</taxon>
        <taxon>Agaricomycotina</taxon>
        <taxon>Agaricomycetes</taxon>
        <taxon>Polyporales</taxon>
        <taxon>Polyporaceae</taxon>
        <taxon>Ganoderma</taxon>
    </lineage>
</organism>
<comment type="caution">
    <text evidence="2">The sequence shown here is derived from an EMBL/GenBank/DDBJ whole genome shotgun (WGS) entry which is preliminary data.</text>
</comment>
<evidence type="ECO:0000259" key="1">
    <source>
        <dbReference type="PROSITE" id="PS50097"/>
    </source>
</evidence>
<name>A0A2G8RTC5_9APHY</name>
<accession>A0A2G8RTC5</accession>
<sequence length="226" mass="24427">MSALELSTPTRDVPHPFDQRSADIILRTSDSVDFHVHSHILSQVSPVFATMFELPQPAAPPPSSEPKDLAGIHPVTDVTEDSKALEPLLRLCYPDPIPGHDLHDLHDIQPALEAAIKYDMARPTEELAARFLACTPQSPPQVWVFGCRHGLENVARGGAEALRKVLLRGASELLLSPDPMDIPPSSRGLEGISAGQYFRLLQFVCCRGGVRDAATTACDGSNSPSP</sequence>
<feature type="domain" description="BTB" evidence="1">
    <location>
        <begin position="22"/>
        <end position="101"/>
    </location>
</feature>
<dbReference type="PROSITE" id="PS50097">
    <property type="entry name" value="BTB"/>
    <property type="match status" value="1"/>
</dbReference>
<dbReference type="Pfam" id="PF00651">
    <property type="entry name" value="BTB"/>
    <property type="match status" value="1"/>
</dbReference>
<proteinExistence type="predicted"/>
<dbReference type="OrthoDB" id="3164835at2759"/>
<dbReference type="Gene3D" id="3.30.710.10">
    <property type="entry name" value="Potassium Channel Kv1.1, Chain A"/>
    <property type="match status" value="1"/>
</dbReference>
<dbReference type="SUPFAM" id="SSF54695">
    <property type="entry name" value="POZ domain"/>
    <property type="match status" value="1"/>
</dbReference>
<evidence type="ECO:0000313" key="3">
    <source>
        <dbReference type="Proteomes" id="UP000230002"/>
    </source>
</evidence>
<gene>
    <name evidence="2" type="ORF">GSI_12629</name>
</gene>
<evidence type="ECO:0000313" key="2">
    <source>
        <dbReference type="EMBL" id="PIL24743.1"/>
    </source>
</evidence>
<dbReference type="STRING" id="1077348.A0A2G8RTC5"/>
<dbReference type="InterPro" id="IPR011333">
    <property type="entry name" value="SKP1/BTB/POZ_sf"/>
</dbReference>
<reference evidence="2 3" key="1">
    <citation type="journal article" date="2015" name="Sci. Rep.">
        <title>Chromosome-level genome map provides insights into diverse defense mechanisms in the medicinal fungus Ganoderma sinense.</title>
        <authorList>
            <person name="Zhu Y."/>
            <person name="Xu J."/>
            <person name="Sun C."/>
            <person name="Zhou S."/>
            <person name="Xu H."/>
            <person name="Nelson D.R."/>
            <person name="Qian J."/>
            <person name="Song J."/>
            <person name="Luo H."/>
            <person name="Xiang L."/>
            <person name="Li Y."/>
            <person name="Xu Z."/>
            <person name="Ji A."/>
            <person name="Wang L."/>
            <person name="Lu S."/>
            <person name="Hayward A."/>
            <person name="Sun W."/>
            <person name="Li X."/>
            <person name="Schwartz D.C."/>
            <person name="Wang Y."/>
            <person name="Chen S."/>
        </authorList>
    </citation>
    <scope>NUCLEOTIDE SEQUENCE [LARGE SCALE GENOMIC DNA]</scope>
    <source>
        <strain evidence="2 3">ZZ0214-1</strain>
    </source>
</reference>
<dbReference type="InterPro" id="IPR000210">
    <property type="entry name" value="BTB/POZ_dom"/>
</dbReference>